<dbReference type="GO" id="GO:0003676">
    <property type="term" value="F:nucleic acid binding"/>
    <property type="evidence" value="ECO:0007669"/>
    <property type="project" value="InterPro"/>
</dbReference>
<feature type="domain" description="RNase H type-1" evidence="2">
    <location>
        <begin position="182"/>
        <end position="291"/>
    </location>
</feature>
<evidence type="ECO:0000313" key="4">
    <source>
        <dbReference type="Proteomes" id="UP000712281"/>
    </source>
</evidence>
<reference evidence="3" key="1">
    <citation type="submission" date="2019-12" db="EMBL/GenBank/DDBJ databases">
        <title>Genome sequencing and annotation of Brassica cretica.</title>
        <authorList>
            <person name="Studholme D.J."/>
            <person name="Sarris P.F."/>
        </authorList>
    </citation>
    <scope>NUCLEOTIDE SEQUENCE</scope>
    <source>
        <strain evidence="3">PFS-001/15</strain>
        <tissue evidence="3">Leaf</tissue>
    </source>
</reference>
<proteinExistence type="predicted"/>
<dbReference type="InterPro" id="IPR002156">
    <property type="entry name" value="RNaseH_domain"/>
</dbReference>
<feature type="region of interest" description="Disordered" evidence="1">
    <location>
        <begin position="1"/>
        <end position="25"/>
    </location>
</feature>
<dbReference type="GO" id="GO:0004523">
    <property type="term" value="F:RNA-DNA hybrid ribonuclease activity"/>
    <property type="evidence" value="ECO:0007669"/>
    <property type="project" value="InterPro"/>
</dbReference>
<evidence type="ECO:0000313" key="3">
    <source>
        <dbReference type="EMBL" id="KAF2580172.1"/>
    </source>
</evidence>
<comment type="caution">
    <text evidence="3">The sequence shown here is derived from an EMBL/GenBank/DDBJ whole genome shotgun (WGS) entry which is preliminary data.</text>
</comment>
<accession>A0A8S9JFE2</accession>
<gene>
    <name evidence="3" type="ORF">F2Q68_00000915</name>
</gene>
<organism evidence="3 4">
    <name type="scientific">Brassica cretica</name>
    <name type="common">Mustard</name>
    <dbReference type="NCBI Taxonomy" id="69181"/>
    <lineage>
        <taxon>Eukaryota</taxon>
        <taxon>Viridiplantae</taxon>
        <taxon>Streptophyta</taxon>
        <taxon>Embryophyta</taxon>
        <taxon>Tracheophyta</taxon>
        <taxon>Spermatophyta</taxon>
        <taxon>Magnoliopsida</taxon>
        <taxon>eudicotyledons</taxon>
        <taxon>Gunneridae</taxon>
        <taxon>Pentapetalae</taxon>
        <taxon>rosids</taxon>
        <taxon>malvids</taxon>
        <taxon>Brassicales</taxon>
        <taxon>Brassicaceae</taxon>
        <taxon>Brassiceae</taxon>
        <taxon>Brassica</taxon>
    </lineage>
</organism>
<protein>
    <recommendedName>
        <fullName evidence="2">RNase H type-1 domain-containing protein</fullName>
    </recommendedName>
</protein>
<sequence length="417" mass="46233">MASKGKAPPPLRSRPPPDSPPFMSPLIPLESLILTEPPERPSPSFKSRSSMNPTILLPKRVPDLCLQSSGVEVSIFLTFGLVFHKGLVVFSARHLCGHECNCTVASCSQASLSQHCKVLSTGLWMLIHWEWVYLPQSLIPVLVYGVHLAQRRSQSQGKAKEANKVLLLHQDRVRQAPRSHPDTAWNKDRLTPGLGWVFLGPSLETPFHGLTVEIFISSPHIAEAIAIRSPLSMELTLEFFTLRIFFDSLTLIRAISRNLQSKEVIGIVKDIRSISSGFAAIYCYHVCRSDNLESIVLLLKCNPASDSGMAMSGDGAEEKHNGASGVVKEKSQKAKKIQFAKKQEENRNILYYRVRQAPRSHPDTAWNKDRLTPGLGWVFLGPGLETPFHGLTVEIFISSPHIAEAIAIRSPLSMELT</sequence>
<evidence type="ECO:0000256" key="1">
    <source>
        <dbReference type="SAM" id="MobiDB-lite"/>
    </source>
</evidence>
<dbReference type="Proteomes" id="UP000712281">
    <property type="component" value="Unassembled WGS sequence"/>
</dbReference>
<feature type="compositionally biased region" description="Pro residues" evidence="1">
    <location>
        <begin position="7"/>
        <end position="23"/>
    </location>
</feature>
<dbReference type="AlphaFoldDB" id="A0A8S9JFE2"/>
<evidence type="ECO:0000259" key="2">
    <source>
        <dbReference type="Pfam" id="PF13456"/>
    </source>
</evidence>
<dbReference type="Pfam" id="PF13456">
    <property type="entry name" value="RVT_3"/>
    <property type="match status" value="1"/>
</dbReference>
<dbReference type="EMBL" id="QGKW02001660">
    <property type="protein sequence ID" value="KAF2580172.1"/>
    <property type="molecule type" value="Genomic_DNA"/>
</dbReference>
<name>A0A8S9JFE2_BRACR</name>